<dbReference type="PROSITE" id="PS50801">
    <property type="entry name" value="STAS"/>
    <property type="match status" value="1"/>
</dbReference>
<sequence length="131" mass="14311">MSHCQEAHLGRRPPGRQAAAGRWWMCGYWMREVAVIEFHGEIDIASATAAPSRLAPAAAVPGAAVVIDLRPVTFFDCSGLRLLLWARQLVWARSGQLRVVCDDERILRLLHLTGTAALLRPVATLTDALAS</sequence>
<evidence type="ECO:0000259" key="3">
    <source>
        <dbReference type="PROSITE" id="PS50801"/>
    </source>
</evidence>
<dbReference type="AlphaFoldDB" id="A0A7U9PW36"/>
<protein>
    <recommendedName>
        <fullName evidence="2">Anti-sigma factor antagonist</fullName>
    </recommendedName>
</protein>
<evidence type="ECO:0000256" key="1">
    <source>
        <dbReference type="ARBA" id="ARBA00009013"/>
    </source>
</evidence>
<dbReference type="PANTHER" id="PTHR33495:SF2">
    <property type="entry name" value="ANTI-SIGMA FACTOR ANTAGONIST TM_1081-RELATED"/>
    <property type="match status" value="1"/>
</dbReference>
<dbReference type="Pfam" id="PF01740">
    <property type="entry name" value="STAS"/>
    <property type="match status" value="1"/>
</dbReference>
<evidence type="ECO:0000313" key="4">
    <source>
        <dbReference type="EMBL" id="GCD34897.1"/>
    </source>
</evidence>
<dbReference type="NCBIfam" id="TIGR00377">
    <property type="entry name" value="ant_ant_sig"/>
    <property type="match status" value="1"/>
</dbReference>
<dbReference type="InterPro" id="IPR002645">
    <property type="entry name" value="STAS_dom"/>
</dbReference>
<feature type="domain" description="STAS" evidence="3">
    <location>
        <begin position="33"/>
        <end position="131"/>
    </location>
</feature>
<dbReference type="PANTHER" id="PTHR33495">
    <property type="entry name" value="ANTI-SIGMA FACTOR ANTAGONIST TM_1081-RELATED-RELATED"/>
    <property type="match status" value="1"/>
</dbReference>
<dbReference type="CDD" id="cd07043">
    <property type="entry name" value="STAS_anti-anti-sigma_factors"/>
    <property type="match status" value="1"/>
</dbReference>
<dbReference type="Proteomes" id="UP000287830">
    <property type="component" value="Unassembled WGS sequence"/>
</dbReference>
<comment type="similarity">
    <text evidence="1 2">Belongs to the anti-sigma-factor antagonist family.</text>
</comment>
<evidence type="ECO:0000256" key="2">
    <source>
        <dbReference type="RuleBase" id="RU003749"/>
    </source>
</evidence>
<dbReference type="InterPro" id="IPR036513">
    <property type="entry name" value="STAS_dom_sf"/>
</dbReference>
<dbReference type="GO" id="GO:0043856">
    <property type="term" value="F:anti-sigma factor antagonist activity"/>
    <property type="evidence" value="ECO:0007669"/>
    <property type="project" value="InterPro"/>
</dbReference>
<reference evidence="4 5" key="1">
    <citation type="submission" date="2018-11" db="EMBL/GenBank/DDBJ databases">
        <title>Whole genome sequence of Streptomyces chrestomyceticus NBRC 13444(T).</title>
        <authorList>
            <person name="Komaki H."/>
            <person name="Tamura T."/>
        </authorList>
    </citation>
    <scope>NUCLEOTIDE SEQUENCE [LARGE SCALE GENOMIC DNA]</scope>
    <source>
        <strain evidence="4 5">NBRC 13444</strain>
    </source>
</reference>
<accession>A0A7U9PW36</accession>
<gene>
    <name evidence="4" type="ORF">OEIGOIKO_02637</name>
</gene>
<dbReference type="Gene3D" id="3.30.750.24">
    <property type="entry name" value="STAS domain"/>
    <property type="match status" value="1"/>
</dbReference>
<proteinExistence type="inferred from homology"/>
<evidence type="ECO:0000313" key="5">
    <source>
        <dbReference type="Proteomes" id="UP000287830"/>
    </source>
</evidence>
<dbReference type="InterPro" id="IPR003658">
    <property type="entry name" value="Anti-sigma_ant"/>
</dbReference>
<organism evidence="4 5">
    <name type="scientific">Streptomyces chrestomyceticus JCM 4735</name>
    <dbReference type="NCBI Taxonomy" id="1306181"/>
    <lineage>
        <taxon>Bacteria</taxon>
        <taxon>Bacillati</taxon>
        <taxon>Actinomycetota</taxon>
        <taxon>Actinomycetes</taxon>
        <taxon>Kitasatosporales</taxon>
        <taxon>Streptomycetaceae</taxon>
        <taxon>Streptomyces</taxon>
    </lineage>
</organism>
<dbReference type="SUPFAM" id="SSF52091">
    <property type="entry name" value="SpoIIaa-like"/>
    <property type="match status" value="1"/>
</dbReference>
<name>A0A7U9PW36_9ACTN</name>
<dbReference type="EMBL" id="BHZC01000001">
    <property type="protein sequence ID" value="GCD34897.1"/>
    <property type="molecule type" value="Genomic_DNA"/>
</dbReference>
<comment type="caution">
    <text evidence="4">The sequence shown here is derived from an EMBL/GenBank/DDBJ whole genome shotgun (WGS) entry which is preliminary data.</text>
</comment>